<evidence type="ECO:0000313" key="3">
    <source>
        <dbReference type="Proteomes" id="UP001221898"/>
    </source>
</evidence>
<comment type="caution">
    <text evidence="2">The sequence shown here is derived from an EMBL/GenBank/DDBJ whole genome shotgun (WGS) entry which is preliminary data.</text>
</comment>
<feature type="compositionally biased region" description="Polar residues" evidence="1">
    <location>
        <begin position="1"/>
        <end position="15"/>
    </location>
</feature>
<organism evidence="2 3">
    <name type="scientific">Aldrovandia affinis</name>
    <dbReference type="NCBI Taxonomy" id="143900"/>
    <lineage>
        <taxon>Eukaryota</taxon>
        <taxon>Metazoa</taxon>
        <taxon>Chordata</taxon>
        <taxon>Craniata</taxon>
        <taxon>Vertebrata</taxon>
        <taxon>Euteleostomi</taxon>
        <taxon>Actinopterygii</taxon>
        <taxon>Neopterygii</taxon>
        <taxon>Teleostei</taxon>
        <taxon>Notacanthiformes</taxon>
        <taxon>Halosauridae</taxon>
        <taxon>Aldrovandia</taxon>
    </lineage>
</organism>
<protein>
    <submittedName>
        <fullName evidence="2">Uncharacterized protein</fullName>
    </submittedName>
</protein>
<keyword evidence="3" id="KW-1185">Reference proteome</keyword>
<name>A0AAD7R504_9TELE</name>
<evidence type="ECO:0000313" key="2">
    <source>
        <dbReference type="EMBL" id="KAJ8362442.1"/>
    </source>
</evidence>
<sequence>MQCIGQQIGSLQQQAGPLGTPGRFTVSPRSTAATHGPALNRRFSSLPFAGSPLPSRMSFSGCHGEGHGLGALTHPPGAVFLAAGTTAFPSDNQANLMVR</sequence>
<dbReference type="AlphaFoldDB" id="A0AAD7R504"/>
<reference evidence="2" key="1">
    <citation type="journal article" date="2023" name="Science">
        <title>Genome structures resolve the early diversification of teleost fishes.</title>
        <authorList>
            <person name="Parey E."/>
            <person name="Louis A."/>
            <person name="Montfort J."/>
            <person name="Bouchez O."/>
            <person name="Roques C."/>
            <person name="Iampietro C."/>
            <person name="Lluch J."/>
            <person name="Castinel A."/>
            <person name="Donnadieu C."/>
            <person name="Desvignes T."/>
            <person name="Floi Bucao C."/>
            <person name="Jouanno E."/>
            <person name="Wen M."/>
            <person name="Mejri S."/>
            <person name="Dirks R."/>
            <person name="Jansen H."/>
            <person name="Henkel C."/>
            <person name="Chen W.J."/>
            <person name="Zahm M."/>
            <person name="Cabau C."/>
            <person name="Klopp C."/>
            <person name="Thompson A.W."/>
            <person name="Robinson-Rechavi M."/>
            <person name="Braasch I."/>
            <person name="Lecointre G."/>
            <person name="Bobe J."/>
            <person name="Postlethwait J.H."/>
            <person name="Berthelot C."/>
            <person name="Roest Crollius H."/>
            <person name="Guiguen Y."/>
        </authorList>
    </citation>
    <scope>NUCLEOTIDE SEQUENCE</scope>
    <source>
        <strain evidence="2">NC1722</strain>
    </source>
</reference>
<accession>A0AAD7R504</accession>
<evidence type="ECO:0000256" key="1">
    <source>
        <dbReference type="SAM" id="MobiDB-lite"/>
    </source>
</evidence>
<proteinExistence type="predicted"/>
<dbReference type="Proteomes" id="UP001221898">
    <property type="component" value="Unassembled WGS sequence"/>
</dbReference>
<gene>
    <name evidence="2" type="ORF">AAFF_G00374050</name>
</gene>
<dbReference type="EMBL" id="JAINUG010000666">
    <property type="protein sequence ID" value="KAJ8362442.1"/>
    <property type="molecule type" value="Genomic_DNA"/>
</dbReference>
<feature type="region of interest" description="Disordered" evidence="1">
    <location>
        <begin position="1"/>
        <end position="44"/>
    </location>
</feature>